<dbReference type="InterPro" id="IPR011701">
    <property type="entry name" value="MFS"/>
</dbReference>
<dbReference type="EMBL" id="DS469620">
    <property type="protein sequence ID" value="EDO38765.1"/>
    <property type="molecule type" value="Genomic_DNA"/>
</dbReference>
<feature type="non-terminal residue" evidence="4">
    <location>
        <position position="1"/>
    </location>
</feature>
<dbReference type="PhylomeDB" id="A7SC32"/>
<keyword evidence="2" id="KW-0812">Transmembrane</keyword>
<dbReference type="InterPro" id="IPR050327">
    <property type="entry name" value="Proton-linked_MCT"/>
</dbReference>
<dbReference type="InParanoid" id="A7SC32"/>
<dbReference type="InterPro" id="IPR020846">
    <property type="entry name" value="MFS_dom"/>
</dbReference>
<feature type="transmembrane region" description="Helical" evidence="2">
    <location>
        <begin position="236"/>
        <end position="256"/>
    </location>
</feature>
<feature type="non-terminal residue" evidence="4">
    <location>
        <position position="333"/>
    </location>
</feature>
<organism evidence="4 5">
    <name type="scientific">Nematostella vectensis</name>
    <name type="common">Starlet sea anemone</name>
    <dbReference type="NCBI Taxonomy" id="45351"/>
    <lineage>
        <taxon>Eukaryota</taxon>
        <taxon>Metazoa</taxon>
        <taxon>Cnidaria</taxon>
        <taxon>Anthozoa</taxon>
        <taxon>Hexacorallia</taxon>
        <taxon>Actiniaria</taxon>
        <taxon>Edwardsiidae</taxon>
        <taxon>Nematostella</taxon>
    </lineage>
</organism>
<evidence type="ECO:0000313" key="4">
    <source>
        <dbReference type="EMBL" id="EDO38765.1"/>
    </source>
</evidence>
<dbReference type="GO" id="GO:0005886">
    <property type="term" value="C:plasma membrane"/>
    <property type="evidence" value="ECO:0000318"/>
    <property type="project" value="GO_Central"/>
</dbReference>
<evidence type="ECO:0000256" key="2">
    <source>
        <dbReference type="SAM" id="Phobius"/>
    </source>
</evidence>
<dbReference type="Pfam" id="PF07690">
    <property type="entry name" value="MFS_1"/>
    <property type="match status" value="1"/>
</dbReference>
<evidence type="ECO:0000256" key="1">
    <source>
        <dbReference type="ARBA" id="ARBA00004141"/>
    </source>
</evidence>
<proteinExistence type="predicted"/>
<name>A7SC32_NEMVE</name>
<accession>A7SC32</accession>
<sequence length="333" mass="36209">SITAWVSSLPCSVVYFCAPISTHVCQRYGCRLSITLGLLLCIIGLVSSAFVTSLYLLYFTYGILLGSGWSMIYFSAFLSVAWYFKASQHAFGNGIATSGGSLGTMALSPLNELLFRKIGTRYTFLVMVGYFGALLLPLAAFRPIPTEYEPVSVSAAQEQPRQPPVLRNYGYIALVSSMSLFMTVYLVPYIHVVRFAEDLGASKLNAALLISFLAISSFTGRIVFGRISDLKCCNRLRIVQVSFVVIGASTALLSIAPSYPWIVGYVIVFGLSEGCYMALNAVVTCDVVGKGKLPQALGMSYFLMSFTRTVGAPIAGWMYDAKKSYTLAFIVMG</sequence>
<dbReference type="AlphaFoldDB" id="A7SC32"/>
<dbReference type="HOGENOM" id="CLU_001265_59_1_1"/>
<dbReference type="SUPFAM" id="SSF103473">
    <property type="entry name" value="MFS general substrate transporter"/>
    <property type="match status" value="1"/>
</dbReference>
<evidence type="ECO:0000259" key="3">
    <source>
        <dbReference type="PROSITE" id="PS50850"/>
    </source>
</evidence>
<dbReference type="Proteomes" id="UP000001593">
    <property type="component" value="Unassembled WGS sequence"/>
</dbReference>
<feature type="transmembrane region" description="Helical" evidence="2">
    <location>
        <begin position="301"/>
        <end position="319"/>
    </location>
</feature>
<keyword evidence="2" id="KW-1133">Transmembrane helix</keyword>
<feature type="transmembrane region" description="Helical" evidence="2">
    <location>
        <begin position="122"/>
        <end position="141"/>
    </location>
</feature>
<dbReference type="InterPro" id="IPR036259">
    <property type="entry name" value="MFS_trans_sf"/>
</dbReference>
<feature type="transmembrane region" description="Helical" evidence="2">
    <location>
        <begin position="91"/>
        <end position="110"/>
    </location>
</feature>
<feature type="transmembrane region" description="Helical" evidence="2">
    <location>
        <begin position="262"/>
        <end position="289"/>
    </location>
</feature>
<dbReference type="PROSITE" id="PS50850">
    <property type="entry name" value="MFS"/>
    <property type="match status" value="1"/>
</dbReference>
<gene>
    <name evidence="4" type="ORF">NEMVEDRAFT_v1g23072</name>
</gene>
<feature type="domain" description="Major facilitator superfamily (MFS) profile" evidence="3">
    <location>
        <begin position="169"/>
        <end position="333"/>
    </location>
</feature>
<feature type="transmembrane region" description="Helical" evidence="2">
    <location>
        <begin position="169"/>
        <end position="192"/>
    </location>
</feature>
<dbReference type="OMA" id="ITIPCIV"/>
<evidence type="ECO:0000313" key="5">
    <source>
        <dbReference type="Proteomes" id="UP000001593"/>
    </source>
</evidence>
<dbReference type="eggNOG" id="KOG2504">
    <property type="taxonomic scope" value="Eukaryota"/>
</dbReference>
<comment type="subcellular location">
    <subcellularLocation>
        <location evidence="1">Membrane</location>
        <topology evidence="1">Multi-pass membrane protein</topology>
    </subcellularLocation>
</comment>
<feature type="transmembrane region" description="Helical" evidence="2">
    <location>
        <begin position="36"/>
        <end position="57"/>
    </location>
</feature>
<dbReference type="Gene3D" id="1.20.1250.20">
    <property type="entry name" value="MFS general substrate transporter like domains"/>
    <property type="match status" value="1"/>
</dbReference>
<dbReference type="PANTHER" id="PTHR11360:SF251">
    <property type="entry name" value="MAJOR FACILITATOR SUPERFAMILY (MFS) PROFILE DOMAIN-CONTAINING PROTEIN"/>
    <property type="match status" value="1"/>
</dbReference>
<protein>
    <recommendedName>
        <fullName evidence="3">Major facilitator superfamily (MFS) profile domain-containing protein</fullName>
    </recommendedName>
</protein>
<feature type="transmembrane region" description="Helical" evidence="2">
    <location>
        <begin position="63"/>
        <end position="84"/>
    </location>
</feature>
<reference evidence="4 5" key="1">
    <citation type="journal article" date="2007" name="Science">
        <title>Sea anemone genome reveals ancestral eumetazoan gene repertoire and genomic organization.</title>
        <authorList>
            <person name="Putnam N.H."/>
            <person name="Srivastava M."/>
            <person name="Hellsten U."/>
            <person name="Dirks B."/>
            <person name="Chapman J."/>
            <person name="Salamov A."/>
            <person name="Terry A."/>
            <person name="Shapiro H."/>
            <person name="Lindquist E."/>
            <person name="Kapitonov V.V."/>
            <person name="Jurka J."/>
            <person name="Genikhovich G."/>
            <person name="Grigoriev I.V."/>
            <person name="Lucas S.M."/>
            <person name="Steele R.E."/>
            <person name="Finnerty J.R."/>
            <person name="Technau U."/>
            <person name="Martindale M.Q."/>
            <person name="Rokhsar D.S."/>
        </authorList>
    </citation>
    <scope>NUCLEOTIDE SEQUENCE [LARGE SCALE GENOMIC DNA]</scope>
    <source>
        <strain evidence="5">CH2 X CH6</strain>
    </source>
</reference>
<dbReference type="KEGG" id="nve:5510342"/>
<keyword evidence="5" id="KW-1185">Reference proteome</keyword>
<dbReference type="GO" id="GO:0022857">
    <property type="term" value="F:transmembrane transporter activity"/>
    <property type="evidence" value="ECO:0000318"/>
    <property type="project" value="GO_Central"/>
</dbReference>
<dbReference type="OrthoDB" id="6499973at2759"/>
<feature type="transmembrane region" description="Helical" evidence="2">
    <location>
        <begin position="204"/>
        <end position="224"/>
    </location>
</feature>
<dbReference type="PANTHER" id="PTHR11360">
    <property type="entry name" value="MONOCARBOXYLATE TRANSPORTER"/>
    <property type="match status" value="1"/>
</dbReference>
<keyword evidence="2" id="KW-0472">Membrane</keyword>